<protein>
    <submittedName>
        <fullName evidence="1">Uncharacterized protein</fullName>
    </submittedName>
</protein>
<dbReference type="EMBL" id="CM023477">
    <property type="protein sequence ID" value="KAH7938205.1"/>
    <property type="molecule type" value="Genomic_DNA"/>
</dbReference>
<evidence type="ECO:0000313" key="1">
    <source>
        <dbReference type="EMBL" id="KAH7938205.1"/>
    </source>
</evidence>
<name>A0ACB8CBJ5_DERSI</name>
<reference evidence="1" key="1">
    <citation type="submission" date="2020-05" db="EMBL/GenBank/DDBJ databases">
        <title>Large-scale comparative analyses of tick genomes elucidate their genetic diversity and vector capacities.</title>
        <authorList>
            <person name="Jia N."/>
            <person name="Wang J."/>
            <person name="Shi W."/>
            <person name="Du L."/>
            <person name="Sun Y."/>
            <person name="Zhan W."/>
            <person name="Jiang J."/>
            <person name="Wang Q."/>
            <person name="Zhang B."/>
            <person name="Ji P."/>
            <person name="Sakyi L.B."/>
            <person name="Cui X."/>
            <person name="Yuan T."/>
            <person name="Jiang B."/>
            <person name="Yang W."/>
            <person name="Lam T.T.-Y."/>
            <person name="Chang Q."/>
            <person name="Ding S."/>
            <person name="Wang X."/>
            <person name="Zhu J."/>
            <person name="Ruan X."/>
            <person name="Zhao L."/>
            <person name="Wei J."/>
            <person name="Que T."/>
            <person name="Du C."/>
            <person name="Cheng J."/>
            <person name="Dai P."/>
            <person name="Han X."/>
            <person name="Huang E."/>
            <person name="Gao Y."/>
            <person name="Liu J."/>
            <person name="Shao H."/>
            <person name="Ye R."/>
            <person name="Li L."/>
            <person name="Wei W."/>
            <person name="Wang X."/>
            <person name="Wang C."/>
            <person name="Yang T."/>
            <person name="Huo Q."/>
            <person name="Li W."/>
            <person name="Guo W."/>
            <person name="Chen H."/>
            <person name="Zhou L."/>
            <person name="Ni X."/>
            <person name="Tian J."/>
            <person name="Zhou Y."/>
            <person name="Sheng Y."/>
            <person name="Liu T."/>
            <person name="Pan Y."/>
            <person name="Xia L."/>
            <person name="Li J."/>
            <person name="Zhao F."/>
            <person name="Cao W."/>
        </authorList>
    </citation>
    <scope>NUCLEOTIDE SEQUENCE</scope>
    <source>
        <strain evidence="1">Dsil-2018</strain>
    </source>
</reference>
<accession>A0ACB8CBJ5</accession>
<gene>
    <name evidence="1" type="ORF">HPB49_021608</name>
</gene>
<proteinExistence type="predicted"/>
<keyword evidence="2" id="KW-1185">Reference proteome</keyword>
<sequence length="135" mass="14926">MDDRQPEDMEGLGMSVDQEGMMLIGQSTVEGAKGVTILDCIRQEIPATVSPKFQECVDNVTIGSFYKFMTGLQCILRLANAIRPDRFVDTALLFSAVGDFKGTRFELAVDKCASPPMLAIKFTTCLFTRFQEVSL</sequence>
<comment type="caution">
    <text evidence="1">The sequence shown here is derived from an EMBL/GenBank/DDBJ whole genome shotgun (WGS) entry which is preliminary data.</text>
</comment>
<dbReference type="Proteomes" id="UP000821865">
    <property type="component" value="Chromosome 8"/>
</dbReference>
<organism evidence="1 2">
    <name type="scientific">Dermacentor silvarum</name>
    <name type="common">Tick</name>
    <dbReference type="NCBI Taxonomy" id="543639"/>
    <lineage>
        <taxon>Eukaryota</taxon>
        <taxon>Metazoa</taxon>
        <taxon>Ecdysozoa</taxon>
        <taxon>Arthropoda</taxon>
        <taxon>Chelicerata</taxon>
        <taxon>Arachnida</taxon>
        <taxon>Acari</taxon>
        <taxon>Parasitiformes</taxon>
        <taxon>Ixodida</taxon>
        <taxon>Ixodoidea</taxon>
        <taxon>Ixodidae</taxon>
        <taxon>Rhipicephalinae</taxon>
        <taxon>Dermacentor</taxon>
    </lineage>
</organism>
<evidence type="ECO:0000313" key="2">
    <source>
        <dbReference type="Proteomes" id="UP000821865"/>
    </source>
</evidence>